<feature type="compositionally biased region" description="Low complexity" evidence="2">
    <location>
        <begin position="307"/>
        <end position="317"/>
    </location>
</feature>
<sequence length="373" mass="42311">MPPAQRPVPNYAALRKMGVVDFEGSSNPEVVDAWLVKLTRTLDELRIDNHEDRIAMAVHVLQGTARDWWHTQPESEEVPLTITWDQFLKLFRDEYIPDTVREGKMEEFMSLRQQWGQSVAEYTECFKKLLRYADPAYRTAEGQRDRYVMGLRADLKRSMGEAERATKASAYRAALRIEKDEKTAQQERTARFETKKRKAPTNTGGQTHSTYHLKRGSGSFTQHQSQSEVGSTRTAPMHQLYPICQKCDKRHLGECKRHMGICFQCGEPGHIKPHCPQLMSRTRTVADHSVSGGRPQSGWRPGGRTGNSSNHNSYNNNRDQSQMSRAGGQPRIFAMRREEADAAPEVVTGAAGNQEYPDQTQGHSCCPKCHHKG</sequence>
<dbReference type="PROSITE" id="PS50158">
    <property type="entry name" value="ZF_CCHC"/>
    <property type="match status" value="1"/>
</dbReference>
<dbReference type="Proteomes" id="UP001497516">
    <property type="component" value="Chromosome 8"/>
</dbReference>
<dbReference type="InterPro" id="IPR005162">
    <property type="entry name" value="Retrotrans_gag_dom"/>
</dbReference>
<feature type="region of interest" description="Disordered" evidence="2">
    <location>
        <begin position="339"/>
        <end position="373"/>
    </location>
</feature>
<evidence type="ECO:0000313" key="4">
    <source>
        <dbReference type="EMBL" id="CAL1407873.1"/>
    </source>
</evidence>
<evidence type="ECO:0000313" key="5">
    <source>
        <dbReference type="Proteomes" id="UP001497516"/>
    </source>
</evidence>
<evidence type="ECO:0000256" key="2">
    <source>
        <dbReference type="SAM" id="MobiDB-lite"/>
    </source>
</evidence>
<feature type="region of interest" description="Disordered" evidence="2">
    <location>
        <begin position="282"/>
        <end position="327"/>
    </location>
</feature>
<dbReference type="AlphaFoldDB" id="A0AAV2GDQ2"/>
<keyword evidence="1" id="KW-0862">Zinc</keyword>
<name>A0AAV2GDQ2_9ROSI</name>
<feature type="compositionally biased region" description="Basic and acidic residues" evidence="2">
    <location>
        <begin position="181"/>
        <end position="193"/>
    </location>
</feature>
<keyword evidence="5" id="KW-1185">Reference proteome</keyword>
<dbReference type="GO" id="GO:0008270">
    <property type="term" value="F:zinc ion binding"/>
    <property type="evidence" value="ECO:0007669"/>
    <property type="project" value="UniProtKB-KW"/>
</dbReference>
<dbReference type="InterPro" id="IPR001878">
    <property type="entry name" value="Znf_CCHC"/>
</dbReference>
<reference evidence="4 5" key="1">
    <citation type="submission" date="2024-04" db="EMBL/GenBank/DDBJ databases">
        <authorList>
            <person name="Fracassetti M."/>
        </authorList>
    </citation>
    <scope>NUCLEOTIDE SEQUENCE [LARGE SCALE GENOMIC DNA]</scope>
</reference>
<keyword evidence="1" id="KW-0863">Zinc-finger</keyword>
<dbReference type="PANTHER" id="PTHR34482:SF48">
    <property type="entry name" value="GAG PROTEASE POLYPROTEIN"/>
    <property type="match status" value="1"/>
</dbReference>
<gene>
    <name evidence="4" type="ORF">LTRI10_LOCUS47512</name>
</gene>
<dbReference type="EMBL" id="OZ034821">
    <property type="protein sequence ID" value="CAL1407873.1"/>
    <property type="molecule type" value="Genomic_DNA"/>
</dbReference>
<feature type="region of interest" description="Disordered" evidence="2">
    <location>
        <begin position="181"/>
        <end position="212"/>
    </location>
</feature>
<accession>A0AAV2GDQ2</accession>
<organism evidence="4 5">
    <name type="scientific">Linum trigynum</name>
    <dbReference type="NCBI Taxonomy" id="586398"/>
    <lineage>
        <taxon>Eukaryota</taxon>
        <taxon>Viridiplantae</taxon>
        <taxon>Streptophyta</taxon>
        <taxon>Embryophyta</taxon>
        <taxon>Tracheophyta</taxon>
        <taxon>Spermatophyta</taxon>
        <taxon>Magnoliopsida</taxon>
        <taxon>eudicotyledons</taxon>
        <taxon>Gunneridae</taxon>
        <taxon>Pentapetalae</taxon>
        <taxon>rosids</taxon>
        <taxon>fabids</taxon>
        <taxon>Malpighiales</taxon>
        <taxon>Linaceae</taxon>
        <taxon>Linum</taxon>
    </lineage>
</organism>
<protein>
    <recommendedName>
        <fullName evidence="3">CCHC-type domain-containing protein</fullName>
    </recommendedName>
</protein>
<dbReference type="SMART" id="SM00343">
    <property type="entry name" value="ZnF_C2HC"/>
    <property type="match status" value="1"/>
</dbReference>
<dbReference type="PANTHER" id="PTHR34482">
    <property type="entry name" value="DNA DAMAGE-INDUCIBLE PROTEIN 1-LIKE"/>
    <property type="match status" value="1"/>
</dbReference>
<evidence type="ECO:0000256" key="1">
    <source>
        <dbReference type="PROSITE-ProRule" id="PRU00047"/>
    </source>
</evidence>
<proteinExistence type="predicted"/>
<dbReference type="Pfam" id="PF03732">
    <property type="entry name" value="Retrotrans_gag"/>
    <property type="match status" value="1"/>
</dbReference>
<keyword evidence="1" id="KW-0479">Metal-binding</keyword>
<evidence type="ECO:0000259" key="3">
    <source>
        <dbReference type="PROSITE" id="PS50158"/>
    </source>
</evidence>
<feature type="compositionally biased region" description="Polar residues" evidence="2">
    <location>
        <begin position="200"/>
        <end position="210"/>
    </location>
</feature>
<feature type="domain" description="CCHC-type" evidence="3">
    <location>
        <begin position="262"/>
        <end position="277"/>
    </location>
</feature>
<dbReference type="GO" id="GO:0003676">
    <property type="term" value="F:nucleic acid binding"/>
    <property type="evidence" value="ECO:0007669"/>
    <property type="project" value="InterPro"/>
</dbReference>